<dbReference type="STRING" id="361077.A0A151Z513"/>
<feature type="repeat" description="ARM" evidence="4">
    <location>
        <begin position="90"/>
        <end position="132"/>
    </location>
</feature>
<dbReference type="Proteomes" id="UP000076078">
    <property type="component" value="Unassembled WGS sequence"/>
</dbReference>
<evidence type="ECO:0000256" key="3">
    <source>
        <dbReference type="ARBA" id="ARBA00022927"/>
    </source>
</evidence>
<name>A0A151Z513_TIELA</name>
<dbReference type="InParanoid" id="A0A151Z513"/>
<gene>
    <name evidence="5" type="ORF">DLAC_10289</name>
</gene>
<evidence type="ECO:0000313" key="6">
    <source>
        <dbReference type="Proteomes" id="UP000076078"/>
    </source>
</evidence>
<organism evidence="5 6">
    <name type="scientific">Tieghemostelium lacteum</name>
    <name type="common">Slime mold</name>
    <name type="synonym">Dictyostelium lacteum</name>
    <dbReference type="NCBI Taxonomy" id="361077"/>
    <lineage>
        <taxon>Eukaryota</taxon>
        <taxon>Amoebozoa</taxon>
        <taxon>Evosea</taxon>
        <taxon>Eumycetozoa</taxon>
        <taxon>Dictyostelia</taxon>
        <taxon>Dictyosteliales</taxon>
        <taxon>Raperosteliaceae</taxon>
        <taxon>Tieghemostelium</taxon>
    </lineage>
</organism>
<keyword evidence="2" id="KW-0813">Transport</keyword>
<dbReference type="Gene3D" id="1.25.10.10">
    <property type="entry name" value="Leucine-rich Repeat Variant"/>
    <property type="match status" value="1"/>
</dbReference>
<dbReference type="AlphaFoldDB" id="A0A151Z513"/>
<comment type="similarity">
    <text evidence="1">Belongs to the importin alpha family.</text>
</comment>
<evidence type="ECO:0000256" key="1">
    <source>
        <dbReference type="ARBA" id="ARBA00010394"/>
    </source>
</evidence>
<dbReference type="GO" id="GO:0015031">
    <property type="term" value="P:protein transport"/>
    <property type="evidence" value="ECO:0007669"/>
    <property type="project" value="UniProtKB-KW"/>
</dbReference>
<evidence type="ECO:0000256" key="4">
    <source>
        <dbReference type="PROSITE-ProRule" id="PRU00259"/>
    </source>
</evidence>
<evidence type="ECO:0000256" key="2">
    <source>
        <dbReference type="ARBA" id="ARBA00022448"/>
    </source>
</evidence>
<reference evidence="5 6" key="1">
    <citation type="submission" date="2015-12" db="EMBL/GenBank/DDBJ databases">
        <title>Dictyostelia acquired genes for synthesis and detection of signals that induce cell-type specialization by lateral gene transfer from prokaryotes.</title>
        <authorList>
            <person name="Gloeckner G."/>
            <person name="Schaap P."/>
        </authorList>
    </citation>
    <scope>NUCLEOTIDE SEQUENCE [LARGE SCALE GENOMIC DNA]</scope>
    <source>
        <strain evidence="5 6">TK</strain>
    </source>
</reference>
<keyword evidence="3" id="KW-0653">Protein transport</keyword>
<dbReference type="InterPro" id="IPR016024">
    <property type="entry name" value="ARM-type_fold"/>
</dbReference>
<dbReference type="SMART" id="SM00185">
    <property type="entry name" value="ARM"/>
    <property type="match status" value="6"/>
</dbReference>
<sequence>MQQISLDEILPELSEMVFTLSEEYTFKVSTKRIFGDTSNITPNIKTGFIPFLLKEEFKSDHVEKKEYWVLTNITTINENEYTRMLVLVPGSLSSIVKLLYSPILGVRETAMHAIGNISSENTQQRDMLLNIGALEPLVDWLNIQAQNRMIRLKEVRLVVWTMSTLCTRSPPPSYHRIGICFSILTKLVYCKDPEILIYTLSALSSITESFSEMIPEIITSYNTIQELIFILDHRSLEIKILTIKTIGNIVASDFQFPHNIMNQLCCALTIYIDNFVQLDQQFLFFVLWTLSNVAAGKSDHIQMVIDSNAIPKLLIIMSSHKDGLNRCKIEAIWVLRHIIAAGNHSHIKYLILNGCCKSLCDLLTIDNTDILNLLLVTLESLSQMITIQFSKDFLIGHIKSSMSSVSFDKLHRLKKQGTYSPIHIVDNLLQYFK</sequence>
<dbReference type="EMBL" id="LODT01000042">
    <property type="protein sequence ID" value="KYQ89063.1"/>
    <property type="molecule type" value="Genomic_DNA"/>
</dbReference>
<dbReference type="PROSITE" id="PS50176">
    <property type="entry name" value="ARM_REPEAT"/>
    <property type="match status" value="1"/>
</dbReference>
<dbReference type="OrthoDB" id="29145at2759"/>
<protein>
    <submittedName>
        <fullName evidence="5">Putative importin subunit alpha B</fullName>
    </submittedName>
</protein>
<evidence type="ECO:0000313" key="5">
    <source>
        <dbReference type="EMBL" id="KYQ89063.1"/>
    </source>
</evidence>
<dbReference type="InterPro" id="IPR000225">
    <property type="entry name" value="Armadillo"/>
</dbReference>
<comment type="caution">
    <text evidence="5">The sequence shown here is derived from an EMBL/GenBank/DDBJ whole genome shotgun (WGS) entry which is preliminary data.</text>
</comment>
<proteinExistence type="inferred from homology"/>
<dbReference type="InterPro" id="IPR011989">
    <property type="entry name" value="ARM-like"/>
</dbReference>
<accession>A0A151Z513</accession>
<dbReference type="SUPFAM" id="SSF48371">
    <property type="entry name" value="ARM repeat"/>
    <property type="match status" value="1"/>
</dbReference>
<dbReference type="PANTHER" id="PTHR23316">
    <property type="entry name" value="IMPORTIN ALPHA"/>
    <property type="match status" value="1"/>
</dbReference>
<keyword evidence="6" id="KW-1185">Reference proteome</keyword>